<dbReference type="RefSeq" id="WP_106390414.1">
    <property type="nucleotide sequence ID" value="NZ_PVNK01000055.1"/>
</dbReference>
<name>A0A2S9YGN7_9BACT</name>
<dbReference type="InterPro" id="IPR011083">
    <property type="entry name" value="Phage_tail_collar_dom"/>
</dbReference>
<evidence type="ECO:0000259" key="1">
    <source>
        <dbReference type="Pfam" id="PF07484"/>
    </source>
</evidence>
<evidence type="ECO:0000313" key="2">
    <source>
        <dbReference type="EMBL" id="PRQ04201.1"/>
    </source>
</evidence>
<reference evidence="2 3" key="1">
    <citation type="submission" date="2018-03" db="EMBL/GenBank/DDBJ databases">
        <title>Draft Genome Sequences of the Obligatory Marine Myxobacteria Enhygromyxa salina SWB005.</title>
        <authorList>
            <person name="Poehlein A."/>
            <person name="Moghaddam J.A."/>
            <person name="Harms H."/>
            <person name="Alanjari M."/>
            <person name="Koenig G.M."/>
            <person name="Daniel R."/>
            <person name="Schaeberle T.F."/>
        </authorList>
    </citation>
    <scope>NUCLEOTIDE SEQUENCE [LARGE SCALE GENOMIC DNA]</scope>
    <source>
        <strain evidence="2 3">SWB005</strain>
    </source>
</reference>
<dbReference type="EMBL" id="PVNK01000055">
    <property type="protein sequence ID" value="PRQ04201.1"/>
    <property type="molecule type" value="Genomic_DNA"/>
</dbReference>
<feature type="domain" description="Phage tail collar" evidence="1">
    <location>
        <begin position="6"/>
        <end position="61"/>
    </location>
</feature>
<protein>
    <submittedName>
        <fullName evidence="2">Phage Tail Collar Domain protein</fullName>
    </submittedName>
</protein>
<keyword evidence="3" id="KW-1185">Reference proteome</keyword>
<proteinExistence type="predicted"/>
<dbReference type="SUPFAM" id="SSF88874">
    <property type="entry name" value="Receptor-binding domain of short tail fibre protein gp12"/>
    <property type="match status" value="1"/>
</dbReference>
<evidence type="ECO:0000313" key="3">
    <source>
        <dbReference type="Proteomes" id="UP000237968"/>
    </source>
</evidence>
<dbReference type="Gene3D" id="3.90.1340.10">
    <property type="entry name" value="Phage tail collar domain"/>
    <property type="match status" value="1"/>
</dbReference>
<gene>
    <name evidence="2" type="ORF">ENSA5_09850</name>
</gene>
<dbReference type="OrthoDB" id="9810174at2"/>
<organism evidence="2 3">
    <name type="scientific">Enhygromyxa salina</name>
    <dbReference type="NCBI Taxonomy" id="215803"/>
    <lineage>
        <taxon>Bacteria</taxon>
        <taxon>Pseudomonadati</taxon>
        <taxon>Myxococcota</taxon>
        <taxon>Polyangia</taxon>
        <taxon>Nannocystales</taxon>
        <taxon>Nannocystaceae</taxon>
        <taxon>Enhygromyxa</taxon>
    </lineage>
</organism>
<dbReference type="InterPro" id="IPR037053">
    <property type="entry name" value="Phage_tail_collar_dom_sf"/>
</dbReference>
<sequence length="172" mass="17708">MEPFIGMIIQFGGNFAPRGWAFCDGQLLPIAENSALFSILGTSYGGDGVTSFGLPDLRGRAAVHPGNGPGLSHYRLGDKGGAEQVTLTVNQMPSHKHGYRAIAGDSKSTTAAGNALGNSAPGNEIYSGGTPDSAMNEGVIANTGGGQPVQIIQPFQCVNFIIALVGIYPSRS</sequence>
<dbReference type="Proteomes" id="UP000237968">
    <property type="component" value="Unassembled WGS sequence"/>
</dbReference>
<comment type="caution">
    <text evidence="2">The sequence shown here is derived from an EMBL/GenBank/DDBJ whole genome shotgun (WGS) entry which is preliminary data.</text>
</comment>
<dbReference type="Pfam" id="PF07484">
    <property type="entry name" value="Collar"/>
    <property type="match status" value="1"/>
</dbReference>
<accession>A0A2S9YGN7</accession>
<dbReference type="AlphaFoldDB" id="A0A2S9YGN7"/>